<dbReference type="Gene3D" id="4.10.280.10">
    <property type="entry name" value="Helix-loop-helix DNA-binding domain"/>
    <property type="match status" value="1"/>
</dbReference>
<dbReference type="SMART" id="SM00353">
    <property type="entry name" value="HLH"/>
    <property type="match status" value="1"/>
</dbReference>
<protein>
    <submittedName>
        <fullName evidence="8">Max-binding MNT</fullName>
    </submittedName>
</protein>
<evidence type="ECO:0000256" key="3">
    <source>
        <dbReference type="ARBA" id="ARBA00023125"/>
    </source>
</evidence>
<dbReference type="GO" id="GO:0000981">
    <property type="term" value="F:DNA-binding transcription factor activity, RNA polymerase II-specific"/>
    <property type="evidence" value="ECO:0007669"/>
    <property type="project" value="TreeGrafter"/>
</dbReference>
<evidence type="ECO:0000256" key="7">
    <source>
        <dbReference type="SAM" id="MobiDB-lite"/>
    </source>
</evidence>
<dbReference type="OrthoDB" id="5981879at2759"/>
<keyword evidence="6" id="KW-0175">Coiled coil</keyword>
<accession>A0A6S7GQ36</accession>
<dbReference type="AlphaFoldDB" id="A0A6S7GQ36"/>
<feature type="region of interest" description="Disordered" evidence="7">
    <location>
        <begin position="1"/>
        <end position="61"/>
    </location>
</feature>
<dbReference type="Proteomes" id="UP001152795">
    <property type="component" value="Unassembled WGS sequence"/>
</dbReference>
<sequence length="202" mass="22509">MSLDTLAAAASFVESEDSKIDTNTRENLSKSPTTSATSDSDSDKSKRRPGGAGTREIHNRLEKNRRAHLKVCFESLKNEIPTLEDKRTSNLNILKSALRYIQNLEKKTKEVTKEKEELKKHNSSLREKLRVLRNEIKILLDTSSKNGIKTELPELPAPTQTEAANNVAPVSVATQTMPLVKKVEPVQGSEDEEINVDEVTES</sequence>
<keyword evidence="2" id="KW-0805">Transcription regulation</keyword>
<dbReference type="PANTHER" id="PTHR11969:SF99">
    <property type="entry name" value="MAX-BINDING PROTEIN MNT"/>
    <property type="match status" value="1"/>
</dbReference>
<dbReference type="PANTHER" id="PTHR11969">
    <property type="entry name" value="MAX DIMERIZATION, MAD"/>
    <property type="match status" value="1"/>
</dbReference>
<feature type="compositionally biased region" description="Basic and acidic residues" evidence="7">
    <location>
        <begin position="16"/>
        <end position="28"/>
    </location>
</feature>
<dbReference type="EMBL" id="CACRXK020001960">
    <property type="protein sequence ID" value="CAB3992002.1"/>
    <property type="molecule type" value="Genomic_DNA"/>
</dbReference>
<evidence type="ECO:0000256" key="4">
    <source>
        <dbReference type="ARBA" id="ARBA00023163"/>
    </source>
</evidence>
<keyword evidence="3" id="KW-0238">DNA-binding</keyword>
<evidence type="ECO:0000256" key="2">
    <source>
        <dbReference type="ARBA" id="ARBA00023015"/>
    </source>
</evidence>
<organism evidence="8 9">
    <name type="scientific">Paramuricea clavata</name>
    <name type="common">Red gorgonian</name>
    <name type="synonym">Violescent sea-whip</name>
    <dbReference type="NCBI Taxonomy" id="317549"/>
    <lineage>
        <taxon>Eukaryota</taxon>
        <taxon>Metazoa</taxon>
        <taxon>Cnidaria</taxon>
        <taxon>Anthozoa</taxon>
        <taxon>Octocorallia</taxon>
        <taxon>Malacalcyonacea</taxon>
        <taxon>Plexauridae</taxon>
        <taxon>Paramuricea</taxon>
    </lineage>
</organism>
<comment type="subcellular location">
    <subcellularLocation>
        <location evidence="1">Nucleus</location>
    </subcellularLocation>
</comment>
<evidence type="ECO:0000313" key="9">
    <source>
        <dbReference type="Proteomes" id="UP001152795"/>
    </source>
</evidence>
<dbReference type="GO" id="GO:0046983">
    <property type="term" value="F:protein dimerization activity"/>
    <property type="evidence" value="ECO:0007669"/>
    <property type="project" value="InterPro"/>
</dbReference>
<keyword evidence="4" id="KW-0804">Transcription</keyword>
<dbReference type="GO" id="GO:0005634">
    <property type="term" value="C:nucleus"/>
    <property type="evidence" value="ECO:0007669"/>
    <property type="project" value="UniProtKB-SubCell"/>
</dbReference>
<keyword evidence="9" id="KW-1185">Reference proteome</keyword>
<dbReference type="SUPFAM" id="SSF47459">
    <property type="entry name" value="HLH, helix-loop-helix DNA-binding domain"/>
    <property type="match status" value="1"/>
</dbReference>
<evidence type="ECO:0000256" key="5">
    <source>
        <dbReference type="ARBA" id="ARBA00023242"/>
    </source>
</evidence>
<dbReference type="InterPro" id="IPR036638">
    <property type="entry name" value="HLH_DNA-bd_sf"/>
</dbReference>
<comment type="caution">
    <text evidence="8">The sequence shown here is derived from an EMBL/GenBank/DDBJ whole genome shotgun (WGS) entry which is preliminary data.</text>
</comment>
<gene>
    <name evidence="8" type="ORF">PACLA_8A036458</name>
</gene>
<dbReference type="PROSITE" id="PS50888">
    <property type="entry name" value="BHLH"/>
    <property type="match status" value="1"/>
</dbReference>
<evidence type="ECO:0000256" key="1">
    <source>
        <dbReference type="ARBA" id="ARBA00004123"/>
    </source>
</evidence>
<dbReference type="InterPro" id="IPR011598">
    <property type="entry name" value="bHLH_dom"/>
</dbReference>
<evidence type="ECO:0000256" key="6">
    <source>
        <dbReference type="SAM" id="Coils"/>
    </source>
</evidence>
<feature type="coiled-coil region" evidence="6">
    <location>
        <begin position="94"/>
        <end position="142"/>
    </location>
</feature>
<feature type="compositionally biased region" description="Low complexity" evidence="7">
    <location>
        <begin position="29"/>
        <end position="39"/>
    </location>
</feature>
<reference evidence="8" key="1">
    <citation type="submission" date="2020-04" db="EMBL/GenBank/DDBJ databases">
        <authorList>
            <person name="Alioto T."/>
            <person name="Alioto T."/>
            <person name="Gomez Garrido J."/>
        </authorList>
    </citation>
    <scope>NUCLEOTIDE SEQUENCE</scope>
    <source>
        <strain evidence="8">A484AB</strain>
    </source>
</reference>
<dbReference type="Pfam" id="PF00010">
    <property type="entry name" value="HLH"/>
    <property type="match status" value="1"/>
</dbReference>
<evidence type="ECO:0000313" key="8">
    <source>
        <dbReference type="EMBL" id="CAB3992002.1"/>
    </source>
</evidence>
<proteinExistence type="predicted"/>
<keyword evidence="5" id="KW-0539">Nucleus</keyword>
<name>A0A6S7GQ36_PARCT</name>
<dbReference type="GO" id="GO:0000978">
    <property type="term" value="F:RNA polymerase II cis-regulatory region sequence-specific DNA binding"/>
    <property type="evidence" value="ECO:0007669"/>
    <property type="project" value="TreeGrafter"/>
</dbReference>